<keyword evidence="4" id="KW-1185">Reference proteome</keyword>
<evidence type="ECO:0000256" key="2">
    <source>
        <dbReference type="SAM" id="MobiDB-lite"/>
    </source>
</evidence>
<dbReference type="EMBL" id="KN549210">
    <property type="protein sequence ID" value="KHJ99662.1"/>
    <property type="molecule type" value="Genomic_DNA"/>
</dbReference>
<keyword evidence="1" id="KW-0175">Coiled coil</keyword>
<evidence type="ECO:0000313" key="4">
    <source>
        <dbReference type="Proteomes" id="UP000053660"/>
    </source>
</evidence>
<feature type="coiled-coil region" evidence="1">
    <location>
        <begin position="86"/>
        <end position="113"/>
    </location>
</feature>
<dbReference type="OrthoDB" id="74178at2759"/>
<name>A0A0B1TV01_OESDE</name>
<feature type="region of interest" description="Disordered" evidence="2">
    <location>
        <begin position="1"/>
        <end position="23"/>
    </location>
</feature>
<sequence length="121" mass="13720">MQSANWSERLAGERANETAATVSAELQEARDHIQRLNSQLKSAESRLDAVLSERNNVAQSIFQANAPLLEEISSLKQALHQEQRTSEEADLKMRTSRKELDAVQEQVELLREKVSALISWY</sequence>
<proteinExistence type="predicted"/>
<evidence type="ECO:0000313" key="3">
    <source>
        <dbReference type="EMBL" id="KHJ99662.1"/>
    </source>
</evidence>
<evidence type="ECO:0000256" key="1">
    <source>
        <dbReference type="SAM" id="Coils"/>
    </source>
</evidence>
<dbReference type="Proteomes" id="UP000053660">
    <property type="component" value="Unassembled WGS sequence"/>
</dbReference>
<reference evidence="3 4" key="1">
    <citation type="submission" date="2014-03" db="EMBL/GenBank/DDBJ databases">
        <title>Draft genome of the hookworm Oesophagostomum dentatum.</title>
        <authorList>
            <person name="Mitreva M."/>
        </authorList>
    </citation>
    <scope>NUCLEOTIDE SEQUENCE [LARGE SCALE GENOMIC DNA]</scope>
    <source>
        <strain evidence="3 4">OD-Hann</strain>
    </source>
</reference>
<organism evidence="3 4">
    <name type="scientific">Oesophagostomum dentatum</name>
    <name type="common">Nodular worm</name>
    <dbReference type="NCBI Taxonomy" id="61180"/>
    <lineage>
        <taxon>Eukaryota</taxon>
        <taxon>Metazoa</taxon>
        <taxon>Ecdysozoa</taxon>
        <taxon>Nematoda</taxon>
        <taxon>Chromadorea</taxon>
        <taxon>Rhabditida</taxon>
        <taxon>Rhabditina</taxon>
        <taxon>Rhabditomorpha</taxon>
        <taxon>Strongyloidea</taxon>
        <taxon>Strongylidae</taxon>
        <taxon>Oesophagostomum</taxon>
    </lineage>
</organism>
<gene>
    <name evidence="3" type="ORF">OESDEN_00344</name>
</gene>
<dbReference type="AlphaFoldDB" id="A0A0B1TV01"/>
<accession>A0A0B1TV01</accession>
<protein>
    <submittedName>
        <fullName evidence="3">Uncharacterized protein</fullName>
    </submittedName>
</protein>